<gene>
    <name evidence="2" type="ORF">CBP76_07005</name>
</gene>
<dbReference type="GO" id="GO:0016747">
    <property type="term" value="F:acyltransferase activity, transferring groups other than amino-acyl groups"/>
    <property type="evidence" value="ECO:0007669"/>
    <property type="project" value="InterPro"/>
</dbReference>
<dbReference type="InterPro" id="IPR000182">
    <property type="entry name" value="GNAT_dom"/>
</dbReference>
<evidence type="ECO:0000259" key="1">
    <source>
        <dbReference type="PROSITE" id="PS51186"/>
    </source>
</evidence>
<dbReference type="RefSeq" id="WP_102196222.1">
    <property type="nucleotide sequence ID" value="NZ_NIPR01000022.1"/>
</dbReference>
<feature type="domain" description="N-acetyltransferase" evidence="1">
    <location>
        <begin position="5"/>
        <end position="154"/>
    </location>
</feature>
<name>A0A2N7ATW0_9LACO</name>
<protein>
    <submittedName>
        <fullName evidence="2">GNAT family N-acetyltransferase</fullName>
    </submittedName>
</protein>
<dbReference type="InterPro" id="IPR016181">
    <property type="entry name" value="Acyl_CoA_acyltransferase"/>
</dbReference>
<dbReference type="Gene3D" id="3.40.630.30">
    <property type="match status" value="1"/>
</dbReference>
<sequence>MSQQLSLREAIPSDADNLLVFLKKASEQSSFISYEDLNTITKTDEEVSLDEIYQSEFDELILAIFDEQIIGYCRLENIDNSKAEFGVVVERDFWNNGIASYLLEDALDWAQHSQLNEVVLEVYENNSAAIHVYQKYGFELELKNKKTLKMKKMV</sequence>
<keyword evidence="2" id="KW-0808">Transferase</keyword>
<comment type="caution">
    <text evidence="2">The sequence shown here is derived from an EMBL/GenBank/DDBJ whole genome shotgun (WGS) entry which is preliminary data.</text>
</comment>
<dbReference type="SUPFAM" id="SSF55729">
    <property type="entry name" value="Acyl-CoA N-acyltransferases (Nat)"/>
    <property type="match status" value="1"/>
</dbReference>
<dbReference type="EMBL" id="NIPR01000022">
    <property type="protein sequence ID" value="PMD70233.1"/>
    <property type="molecule type" value="Genomic_DNA"/>
</dbReference>
<keyword evidence="3" id="KW-1185">Reference proteome</keyword>
<dbReference type="CDD" id="cd04301">
    <property type="entry name" value="NAT_SF"/>
    <property type="match status" value="1"/>
</dbReference>
<evidence type="ECO:0000313" key="2">
    <source>
        <dbReference type="EMBL" id="PMD70233.1"/>
    </source>
</evidence>
<dbReference type="PROSITE" id="PS51186">
    <property type="entry name" value="GNAT"/>
    <property type="match status" value="1"/>
</dbReference>
<dbReference type="PANTHER" id="PTHR43415:SF3">
    <property type="entry name" value="GNAT-FAMILY ACETYLTRANSFERASE"/>
    <property type="match status" value="1"/>
</dbReference>
<dbReference type="OrthoDB" id="948250at2"/>
<evidence type="ECO:0000313" key="3">
    <source>
        <dbReference type="Proteomes" id="UP000235649"/>
    </source>
</evidence>
<dbReference type="PANTHER" id="PTHR43415">
    <property type="entry name" value="SPERMIDINE N(1)-ACETYLTRANSFERASE"/>
    <property type="match status" value="1"/>
</dbReference>
<reference evidence="2 3" key="1">
    <citation type="submission" date="2017-05" db="EMBL/GenBank/DDBJ databases">
        <title>Lactobacillus nurukis nov., sp. nov., isolated from nuruk.</title>
        <authorList>
            <person name="Kim S.-J."/>
        </authorList>
    </citation>
    <scope>NUCLEOTIDE SEQUENCE [LARGE SCALE GENOMIC DNA]</scope>
    <source>
        <strain evidence="2 3">SYF10-1a</strain>
    </source>
</reference>
<organism evidence="2 3">
    <name type="scientific">Companilactobacillus nuruki</name>
    <dbReference type="NCBI Taxonomy" id="1993540"/>
    <lineage>
        <taxon>Bacteria</taxon>
        <taxon>Bacillati</taxon>
        <taxon>Bacillota</taxon>
        <taxon>Bacilli</taxon>
        <taxon>Lactobacillales</taxon>
        <taxon>Lactobacillaceae</taxon>
        <taxon>Companilactobacillus</taxon>
    </lineage>
</organism>
<proteinExistence type="predicted"/>
<accession>A0A2N7ATW0</accession>
<dbReference type="AlphaFoldDB" id="A0A2N7ATW0"/>
<dbReference type="Pfam" id="PF00583">
    <property type="entry name" value="Acetyltransf_1"/>
    <property type="match status" value="1"/>
</dbReference>
<dbReference type="Proteomes" id="UP000235649">
    <property type="component" value="Unassembled WGS sequence"/>
</dbReference>